<feature type="transmembrane region" description="Helical" evidence="1">
    <location>
        <begin position="467"/>
        <end position="490"/>
    </location>
</feature>
<name>A0A1I0CG22_9FIRM</name>
<dbReference type="AlphaFoldDB" id="A0A1I0CG22"/>
<feature type="transmembrane region" description="Helical" evidence="1">
    <location>
        <begin position="106"/>
        <end position="129"/>
    </location>
</feature>
<sequence length="511" mass="53485">MEYIISAFGSFTDPQVLIALIIGVVSGMIIGIIPGVGPSVGISLLIPVTFTMSPMAALVMMVALYTTGVYGGSITAVLCHTPGTSASAATTEDGYAMTEQGCGMEAVSIVTVASTAGGVIGAICLLLFAPMLGRVSLMFSALEYFLVACFGLLVVAGLTGENRSKGIFSALLGLVIGCIGLDKITGVPRFTFGQLWLEDGLDSTPILIGLFSISQCMILVEKAASGKGNTIIRDPREGLRGKRWEKGLGRKILPTILRSSVIGSVIGFIPAAGASIGSWMSYSTDKRLSKHPEEYGHGSKTGIAASEAANNACCGGAMIPLFTLGIPGSPVTAILYGAMIMHGLQPGSSLFSGSKANTTYTIFIGYLLANLLMGVIGVALARQMARICMVPNHILVPIIVALASIGTYSLQKSMAEVLIMLIFGLIGYLMKITGFEPAPLVLGVVLADILESNFRRALIMAAPKGGLIAYFLTRPVSMIIVLVILGFALVPTVHKWKTRKTKASYRETAAV</sequence>
<dbReference type="PANTHER" id="PTHR35342:SF5">
    <property type="entry name" value="TRICARBOXYLIC TRANSPORT PROTEIN"/>
    <property type="match status" value="1"/>
</dbReference>
<evidence type="ECO:0000313" key="4">
    <source>
        <dbReference type="Proteomes" id="UP000199820"/>
    </source>
</evidence>
<dbReference type="PANTHER" id="PTHR35342">
    <property type="entry name" value="TRICARBOXYLIC TRANSPORT PROTEIN"/>
    <property type="match status" value="1"/>
</dbReference>
<feature type="transmembrane region" description="Helical" evidence="1">
    <location>
        <begin position="16"/>
        <end position="37"/>
    </location>
</feature>
<feature type="transmembrane region" description="Helical" evidence="1">
    <location>
        <begin position="360"/>
        <end position="381"/>
    </location>
</feature>
<keyword evidence="1" id="KW-0472">Membrane</keyword>
<accession>A0A1I0CG22</accession>
<feature type="transmembrane region" description="Helical" evidence="1">
    <location>
        <begin position="141"/>
        <end position="160"/>
    </location>
</feature>
<dbReference type="OrthoDB" id="9781349at2"/>
<reference evidence="3 4" key="1">
    <citation type="submission" date="2016-10" db="EMBL/GenBank/DDBJ databases">
        <authorList>
            <person name="de Groot N.N."/>
        </authorList>
    </citation>
    <scope>NUCLEOTIDE SEQUENCE [LARGE SCALE GENOMIC DNA]</scope>
    <source>
        <strain evidence="3 4">KH1P1</strain>
    </source>
</reference>
<keyword evidence="4" id="KW-1185">Reference proteome</keyword>
<organism evidence="3 4">
    <name type="scientific">[Clostridium] aminophilum</name>
    <dbReference type="NCBI Taxonomy" id="1526"/>
    <lineage>
        <taxon>Bacteria</taxon>
        <taxon>Bacillati</taxon>
        <taxon>Bacillota</taxon>
        <taxon>Clostridia</taxon>
        <taxon>Lachnospirales</taxon>
        <taxon>Lachnospiraceae</taxon>
    </lineage>
</organism>
<feature type="transmembrane region" description="Helical" evidence="1">
    <location>
        <begin position="417"/>
        <end position="447"/>
    </location>
</feature>
<keyword evidence="1" id="KW-1133">Transmembrane helix</keyword>
<dbReference type="eggNOG" id="COG3333">
    <property type="taxonomic scope" value="Bacteria"/>
</dbReference>
<dbReference type="EMBL" id="FOIL01000007">
    <property type="protein sequence ID" value="SET18455.1"/>
    <property type="molecule type" value="Genomic_DNA"/>
</dbReference>
<dbReference type="Proteomes" id="UP000199820">
    <property type="component" value="Unassembled WGS sequence"/>
</dbReference>
<evidence type="ECO:0000256" key="1">
    <source>
        <dbReference type="SAM" id="Phobius"/>
    </source>
</evidence>
<feature type="transmembrane region" description="Helical" evidence="1">
    <location>
        <begin position="317"/>
        <end position="339"/>
    </location>
</feature>
<evidence type="ECO:0000259" key="2">
    <source>
        <dbReference type="Pfam" id="PF01970"/>
    </source>
</evidence>
<feature type="transmembrane region" description="Helical" evidence="1">
    <location>
        <begin position="260"/>
        <end position="282"/>
    </location>
</feature>
<dbReference type="InterPro" id="IPR002823">
    <property type="entry name" value="DUF112_TM"/>
</dbReference>
<dbReference type="RefSeq" id="WP_074648867.1">
    <property type="nucleotide sequence ID" value="NZ_FOIL01000007.1"/>
</dbReference>
<feature type="transmembrane region" description="Helical" evidence="1">
    <location>
        <begin position="393"/>
        <end position="410"/>
    </location>
</feature>
<dbReference type="Pfam" id="PF01970">
    <property type="entry name" value="TctA"/>
    <property type="match status" value="1"/>
</dbReference>
<evidence type="ECO:0000313" key="3">
    <source>
        <dbReference type="EMBL" id="SET18455.1"/>
    </source>
</evidence>
<proteinExistence type="predicted"/>
<protein>
    <submittedName>
        <fullName evidence="3">Putative tricarboxylic transport membrane protein</fullName>
    </submittedName>
</protein>
<dbReference type="STRING" id="1526.SAMN02910262_00535"/>
<keyword evidence="1" id="KW-0812">Transmembrane</keyword>
<feature type="transmembrane region" description="Helical" evidence="1">
    <location>
        <begin position="44"/>
        <end position="65"/>
    </location>
</feature>
<feature type="domain" description="DUF112" evidence="2">
    <location>
        <begin position="17"/>
        <end position="442"/>
    </location>
</feature>
<gene>
    <name evidence="3" type="ORF">SAMN04487771_100736</name>
</gene>